<dbReference type="RefSeq" id="WP_347437722.1">
    <property type="nucleotide sequence ID" value="NZ_CP089291.1"/>
</dbReference>
<gene>
    <name evidence="1" type="ORF">LSG31_01740</name>
</gene>
<accession>A0ABY4CKU0</accession>
<protein>
    <submittedName>
        <fullName evidence="1">Uncharacterized protein</fullName>
    </submittedName>
</protein>
<proteinExistence type="predicted"/>
<dbReference type="EMBL" id="CP089291">
    <property type="protein sequence ID" value="UOF91028.1"/>
    <property type="molecule type" value="Genomic_DNA"/>
</dbReference>
<name>A0ABY4CKU0_9BACL</name>
<reference evidence="1" key="1">
    <citation type="submission" date="2021-12" db="EMBL/GenBank/DDBJ databases">
        <title>Alicyclobacillaceae gen. nov., sp. nov., isolated from chalcocite enrichment system.</title>
        <authorList>
            <person name="Jiang Z."/>
        </authorList>
    </citation>
    <scope>NUCLEOTIDE SEQUENCE</scope>
    <source>
        <strain evidence="1">MYW30-H2</strain>
    </source>
</reference>
<keyword evidence="2" id="KW-1185">Reference proteome</keyword>
<dbReference type="Proteomes" id="UP000830167">
    <property type="component" value="Chromosome"/>
</dbReference>
<evidence type="ECO:0000313" key="1">
    <source>
        <dbReference type="EMBL" id="UOF91028.1"/>
    </source>
</evidence>
<evidence type="ECO:0000313" key="2">
    <source>
        <dbReference type="Proteomes" id="UP000830167"/>
    </source>
</evidence>
<sequence length="74" mass="8606">MGLLNESKVKTRPTIFWYWKYIGVLFKGLEEFLESIALKLEELSTKYWISTKLKGLGVVFRPVFLMITLCTSSL</sequence>
<organism evidence="1 2">
    <name type="scientific">Fodinisporobacter ferrooxydans</name>
    <dbReference type="NCBI Taxonomy" id="2901836"/>
    <lineage>
        <taxon>Bacteria</taxon>
        <taxon>Bacillati</taxon>
        <taxon>Bacillota</taxon>
        <taxon>Bacilli</taxon>
        <taxon>Bacillales</taxon>
        <taxon>Alicyclobacillaceae</taxon>
        <taxon>Fodinisporobacter</taxon>
    </lineage>
</organism>